<reference evidence="2 3" key="1">
    <citation type="submission" date="2018-04" db="EMBL/GenBank/DDBJ databases">
        <title>Sphingobacterium sp. M46 Genome.</title>
        <authorList>
            <person name="Cheng J."/>
            <person name="Li Y."/>
        </authorList>
    </citation>
    <scope>NUCLEOTIDE SEQUENCE [LARGE SCALE GENOMIC DNA]</scope>
    <source>
        <strain evidence="2 3">M46</strain>
    </source>
</reference>
<dbReference type="AlphaFoldDB" id="A0A363NV07"/>
<evidence type="ECO:0000256" key="1">
    <source>
        <dbReference type="SAM" id="SignalP"/>
    </source>
</evidence>
<dbReference type="Proteomes" id="UP000250831">
    <property type="component" value="Unassembled WGS sequence"/>
</dbReference>
<feature type="chain" id="PRO_5016670839" description="DUF4488 domain-containing protein" evidence="1">
    <location>
        <begin position="20"/>
        <end position="135"/>
    </location>
</feature>
<accession>A0A363NV07</accession>
<keyword evidence="3" id="KW-1185">Reference proteome</keyword>
<dbReference type="OrthoDB" id="710238at2"/>
<proteinExistence type="predicted"/>
<evidence type="ECO:0000313" key="3">
    <source>
        <dbReference type="Proteomes" id="UP000250831"/>
    </source>
</evidence>
<evidence type="ECO:0000313" key="2">
    <source>
        <dbReference type="EMBL" id="PUV24553.1"/>
    </source>
</evidence>
<dbReference type="EMBL" id="QCXX01000003">
    <property type="protein sequence ID" value="PUV24553.1"/>
    <property type="molecule type" value="Genomic_DNA"/>
</dbReference>
<name>A0A363NV07_9SPHI</name>
<sequence>MKILIKIILLLLAVQLSFAQSIPESVKLAFAGVWQYKTKYQTNTVKIHFEPGTDYALFTDIGSGMAPAKTLKANIKGKLLLIPAVQNENDEIELQIINEKLYLHATPVLWDANGKRLQSQDAQKVQRIFKRVKRL</sequence>
<organism evidence="2 3">
    <name type="scientific">Sphingobacterium athyrii</name>
    <dbReference type="NCBI Taxonomy" id="2152717"/>
    <lineage>
        <taxon>Bacteria</taxon>
        <taxon>Pseudomonadati</taxon>
        <taxon>Bacteroidota</taxon>
        <taxon>Sphingobacteriia</taxon>
        <taxon>Sphingobacteriales</taxon>
        <taxon>Sphingobacteriaceae</taxon>
        <taxon>Sphingobacterium</taxon>
    </lineage>
</organism>
<gene>
    <name evidence="2" type="ORF">DCO56_14525</name>
</gene>
<evidence type="ECO:0008006" key="4">
    <source>
        <dbReference type="Google" id="ProtNLM"/>
    </source>
</evidence>
<comment type="caution">
    <text evidence="2">The sequence shown here is derived from an EMBL/GenBank/DDBJ whole genome shotgun (WGS) entry which is preliminary data.</text>
</comment>
<feature type="signal peptide" evidence="1">
    <location>
        <begin position="1"/>
        <end position="19"/>
    </location>
</feature>
<keyword evidence="1" id="KW-0732">Signal</keyword>
<protein>
    <recommendedName>
        <fullName evidence="4">DUF4488 domain-containing protein</fullName>
    </recommendedName>
</protein>
<dbReference type="RefSeq" id="WP_108634481.1">
    <property type="nucleotide sequence ID" value="NZ_QCXX01000003.1"/>
</dbReference>